<gene>
    <name evidence="2" type="ORF">SAMN05216235_2535</name>
</gene>
<evidence type="ECO:0000256" key="1">
    <source>
        <dbReference type="SAM" id="Phobius"/>
    </source>
</evidence>
<keyword evidence="1" id="KW-0812">Transmembrane</keyword>
<organism evidence="2 3">
    <name type="scientific">Salinicoccus halodurans</name>
    <dbReference type="NCBI Taxonomy" id="407035"/>
    <lineage>
        <taxon>Bacteria</taxon>
        <taxon>Bacillati</taxon>
        <taxon>Bacillota</taxon>
        <taxon>Bacilli</taxon>
        <taxon>Bacillales</taxon>
        <taxon>Staphylococcaceae</taxon>
        <taxon>Salinicoccus</taxon>
    </lineage>
</organism>
<keyword evidence="1" id="KW-1133">Transmembrane helix</keyword>
<reference evidence="2 3" key="1">
    <citation type="submission" date="2016-10" db="EMBL/GenBank/DDBJ databases">
        <authorList>
            <person name="Varghese N."/>
            <person name="Submissions S."/>
        </authorList>
    </citation>
    <scope>NUCLEOTIDE SEQUENCE [LARGE SCALE GENOMIC DNA]</scope>
    <source>
        <strain evidence="2 3">CGMCC 1.6501</strain>
    </source>
</reference>
<feature type="transmembrane region" description="Helical" evidence="1">
    <location>
        <begin position="12"/>
        <end position="30"/>
    </location>
</feature>
<dbReference type="EMBL" id="FOTB01000006">
    <property type="protein sequence ID" value="SFK93144.1"/>
    <property type="molecule type" value="Genomic_DNA"/>
</dbReference>
<comment type="caution">
    <text evidence="2">The sequence shown here is derived from an EMBL/GenBank/DDBJ whole genome shotgun (WGS) entry which is preliminary data.</text>
</comment>
<dbReference type="AlphaFoldDB" id="A0AA94KXF6"/>
<protein>
    <submittedName>
        <fullName evidence="2">Uncharacterized protein</fullName>
    </submittedName>
</protein>
<dbReference type="Proteomes" id="UP000183090">
    <property type="component" value="Unassembled WGS sequence"/>
</dbReference>
<evidence type="ECO:0000313" key="3">
    <source>
        <dbReference type="Proteomes" id="UP000183090"/>
    </source>
</evidence>
<sequence>MDNFDMYKLAKVMIGAGIVMFLGGIVYLFLFA</sequence>
<accession>A0AA94KXF6</accession>
<keyword evidence="1" id="KW-0472">Membrane</keyword>
<proteinExistence type="predicted"/>
<evidence type="ECO:0000313" key="2">
    <source>
        <dbReference type="EMBL" id="SFK93144.1"/>
    </source>
</evidence>
<name>A0AA94KXF6_9STAP</name>